<dbReference type="EMBL" id="VSSQ01079037">
    <property type="protein sequence ID" value="MPN28670.1"/>
    <property type="molecule type" value="Genomic_DNA"/>
</dbReference>
<reference evidence="2" key="1">
    <citation type="submission" date="2019-08" db="EMBL/GenBank/DDBJ databases">
        <authorList>
            <person name="Kucharzyk K."/>
            <person name="Murdoch R.W."/>
            <person name="Higgins S."/>
            <person name="Loffler F."/>
        </authorList>
    </citation>
    <scope>NUCLEOTIDE SEQUENCE</scope>
</reference>
<name>A0A645GR14_9ZZZZ</name>
<evidence type="ECO:0000256" key="1">
    <source>
        <dbReference type="SAM" id="MobiDB-lite"/>
    </source>
</evidence>
<dbReference type="AlphaFoldDB" id="A0A645GR14"/>
<protein>
    <submittedName>
        <fullName evidence="2">Uncharacterized protein</fullName>
    </submittedName>
</protein>
<comment type="caution">
    <text evidence="2">The sequence shown here is derived from an EMBL/GenBank/DDBJ whole genome shotgun (WGS) entry which is preliminary data.</text>
</comment>
<proteinExistence type="predicted"/>
<accession>A0A645GR14</accession>
<organism evidence="2">
    <name type="scientific">bioreactor metagenome</name>
    <dbReference type="NCBI Taxonomy" id="1076179"/>
    <lineage>
        <taxon>unclassified sequences</taxon>
        <taxon>metagenomes</taxon>
        <taxon>ecological metagenomes</taxon>
    </lineage>
</organism>
<evidence type="ECO:0000313" key="2">
    <source>
        <dbReference type="EMBL" id="MPN28670.1"/>
    </source>
</evidence>
<gene>
    <name evidence="2" type="ORF">SDC9_176114</name>
</gene>
<feature type="region of interest" description="Disordered" evidence="1">
    <location>
        <begin position="52"/>
        <end position="72"/>
    </location>
</feature>
<sequence length="72" mass="8357">MGDLHRHRGVDAVGDVVLPLAPERLQTRLEDVPVLRMGLLRAHPLQRVLTVRDQRRRKRHLDHPEPHAALLR</sequence>